<sequence>MRIEFLGTADSAGIPVHNCKCEICNCYRQKGLINLSTNAFIKINDKIILLDCGIENISNIFDGKEIIAVLLTHFHSDHCLGLLRLRHSKQNITCFHPKDKEGFSDLFKHKHSITYIENKPFESFKIDELLITPISLIHSKNTNGYLIEYKNFKLAYLTDCAGIKFETIEFLKSKNIDLAFLDACYDERKIQGNHLNYLQASKLLDELEVKEGYLIHASHTTLEYIKNNKIVSKYKYINKGFFKEIK</sequence>
<dbReference type="AlphaFoldDB" id="A0AAX2AEK7"/>
<dbReference type="KEGG" id="amyt:AMYT_1397"/>
<dbReference type="RefSeq" id="WP_114841833.1">
    <property type="nucleotide sequence ID" value="NZ_CP031219.1"/>
</dbReference>
<evidence type="ECO:0000259" key="1">
    <source>
        <dbReference type="SMART" id="SM00849"/>
    </source>
</evidence>
<organism evidence="2 3">
    <name type="scientific">Malaciobacter mytili LMG 24559</name>
    <dbReference type="NCBI Taxonomy" id="1032238"/>
    <lineage>
        <taxon>Bacteria</taxon>
        <taxon>Pseudomonadati</taxon>
        <taxon>Campylobacterota</taxon>
        <taxon>Epsilonproteobacteria</taxon>
        <taxon>Campylobacterales</taxon>
        <taxon>Arcobacteraceae</taxon>
        <taxon>Malaciobacter</taxon>
    </lineage>
</organism>
<dbReference type="Gene3D" id="3.60.15.10">
    <property type="entry name" value="Ribonuclease Z/Hydroxyacylglutathione hydrolase-like"/>
    <property type="match status" value="1"/>
</dbReference>
<evidence type="ECO:0000313" key="3">
    <source>
        <dbReference type="Proteomes" id="UP000290092"/>
    </source>
</evidence>
<dbReference type="PANTHER" id="PTHR42663">
    <property type="entry name" value="HYDROLASE C777.06C-RELATED-RELATED"/>
    <property type="match status" value="1"/>
</dbReference>
<dbReference type="Pfam" id="PF12706">
    <property type="entry name" value="Lactamase_B_2"/>
    <property type="match status" value="1"/>
</dbReference>
<dbReference type="EMBL" id="NXID01000079">
    <property type="protein sequence ID" value="RXK12408.1"/>
    <property type="molecule type" value="Genomic_DNA"/>
</dbReference>
<dbReference type="Proteomes" id="UP000290092">
    <property type="component" value="Unassembled WGS sequence"/>
</dbReference>
<name>A0AAX2AEK7_9BACT</name>
<comment type="caution">
    <text evidence="2">The sequence shown here is derived from an EMBL/GenBank/DDBJ whole genome shotgun (WGS) entry which is preliminary data.</text>
</comment>
<dbReference type="SUPFAM" id="SSF56281">
    <property type="entry name" value="Metallo-hydrolase/oxidoreductase"/>
    <property type="match status" value="1"/>
</dbReference>
<feature type="domain" description="Metallo-beta-lactamase" evidence="1">
    <location>
        <begin position="36"/>
        <end position="219"/>
    </location>
</feature>
<keyword evidence="3" id="KW-1185">Reference proteome</keyword>
<dbReference type="InterPro" id="IPR036866">
    <property type="entry name" value="RibonucZ/Hydroxyglut_hydro"/>
</dbReference>
<reference evidence="2 3" key="1">
    <citation type="submission" date="2017-09" db="EMBL/GenBank/DDBJ databases">
        <title>Genomics of the genus Arcobacter.</title>
        <authorList>
            <person name="Perez-Cataluna A."/>
            <person name="Figueras M.J."/>
            <person name="Salas-Masso N."/>
        </authorList>
    </citation>
    <scope>NUCLEOTIDE SEQUENCE [LARGE SCALE GENOMIC DNA]</scope>
    <source>
        <strain evidence="2 3">CECT 7386</strain>
    </source>
</reference>
<proteinExistence type="predicted"/>
<evidence type="ECO:0000313" key="2">
    <source>
        <dbReference type="EMBL" id="RXK12408.1"/>
    </source>
</evidence>
<dbReference type="PANTHER" id="PTHR42663:SF6">
    <property type="entry name" value="HYDROLASE C777.06C-RELATED"/>
    <property type="match status" value="1"/>
</dbReference>
<dbReference type="InterPro" id="IPR001279">
    <property type="entry name" value="Metallo-B-lactamas"/>
</dbReference>
<accession>A0AAX2AEK7</accession>
<gene>
    <name evidence="2" type="ORF">CP985_14340</name>
</gene>
<protein>
    <submittedName>
        <fullName evidence="2">MBL fold metallo-hydrolase</fullName>
    </submittedName>
</protein>
<dbReference type="SMART" id="SM00849">
    <property type="entry name" value="Lactamase_B"/>
    <property type="match status" value="1"/>
</dbReference>